<protein>
    <recommendedName>
        <fullName evidence="4">Alpha/beta hydrolase fold-3 domain-containing protein</fullName>
    </recommendedName>
</protein>
<dbReference type="InterPro" id="IPR033140">
    <property type="entry name" value="Lipase_GDXG_put_SER_AS"/>
</dbReference>
<dbReference type="PROSITE" id="PS01174">
    <property type="entry name" value="LIPASE_GDXG_SER"/>
    <property type="match status" value="1"/>
</dbReference>
<feature type="active site" evidence="3">
    <location>
        <position position="193"/>
    </location>
</feature>
<dbReference type="EMBL" id="LCZI01001535">
    <property type="protein sequence ID" value="KKZ60491.1"/>
    <property type="molecule type" value="Genomic_DNA"/>
</dbReference>
<dbReference type="InterPro" id="IPR029058">
    <property type="entry name" value="AB_hydrolase_fold"/>
</dbReference>
<evidence type="ECO:0000256" key="3">
    <source>
        <dbReference type="PROSITE-ProRule" id="PRU10038"/>
    </source>
</evidence>
<sequence length="357" mass="39360">MAPDSYPPKLTIVEKLDLTLAKLSLIARAIYAAITAVFRGQGGHRYYKRHIGHALIRAALTRVSTRQHQAVNPPTHQVYENFATKNGFTPQTVPLEHGAQGHWIGNKDAKNVLIYFHGGGFAAAAGPAFFQLQYNILDQLKAAGKDIAIFFITYTLTPYAVYPTQLKQAVGALRYIVDTTGRSPSNIFIAGDSAGGNLTLGILSHLSHPHKAIEPLELSEPLAGALTISPWVSFSLDYPSVEENKNKDMLTTSILERWQSLYAAGSERDNYTEPLHAPADWWKDLKVRDVLVLTGSDDLFRSPIEQFAEKFKSAFPNMTFVVGKDECHDGPIINLMLGDQSETEQGKAYASFLSSKL</sequence>
<evidence type="ECO:0000313" key="5">
    <source>
        <dbReference type="EMBL" id="KKZ60491.1"/>
    </source>
</evidence>
<evidence type="ECO:0000313" key="6">
    <source>
        <dbReference type="Proteomes" id="UP000034164"/>
    </source>
</evidence>
<dbReference type="InterPro" id="IPR050300">
    <property type="entry name" value="GDXG_lipolytic_enzyme"/>
</dbReference>
<dbReference type="PANTHER" id="PTHR48081:SF31">
    <property type="entry name" value="STERYL ACETYL HYDROLASE MUG81-RELATED"/>
    <property type="match status" value="1"/>
</dbReference>
<feature type="domain" description="Alpha/beta hydrolase fold-3" evidence="4">
    <location>
        <begin position="113"/>
        <end position="329"/>
    </location>
</feature>
<dbReference type="GO" id="GO:0016787">
    <property type="term" value="F:hydrolase activity"/>
    <property type="evidence" value="ECO:0007669"/>
    <property type="project" value="UniProtKB-KW"/>
</dbReference>
<dbReference type="SUPFAM" id="SSF53474">
    <property type="entry name" value="alpha/beta-Hydrolases"/>
    <property type="match status" value="1"/>
</dbReference>
<dbReference type="PANTHER" id="PTHR48081">
    <property type="entry name" value="AB HYDROLASE SUPERFAMILY PROTEIN C4A8.06C"/>
    <property type="match status" value="1"/>
</dbReference>
<comment type="caution">
    <text evidence="5">The sequence shown here is derived from an EMBL/GenBank/DDBJ whole genome shotgun (WGS) entry which is preliminary data.</text>
</comment>
<dbReference type="AlphaFoldDB" id="A0A0G2J710"/>
<organism evidence="5 6">
    <name type="scientific">[Emmonsia] crescens</name>
    <dbReference type="NCBI Taxonomy" id="73230"/>
    <lineage>
        <taxon>Eukaryota</taxon>
        <taxon>Fungi</taxon>
        <taxon>Dikarya</taxon>
        <taxon>Ascomycota</taxon>
        <taxon>Pezizomycotina</taxon>
        <taxon>Eurotiomycetes</taxon>
        <taxon>Eurotiomycetidae</taxon>
        <taxon>Onygenales</taxon>
        <taxon>Ajellomycetaceae</taxon>
        <taxon>Emergomyces</taxon>
    </lineage>
</organism>
<dbReference type="InterPro" id="IPR013094">
    <property type="entry name" value="AB_hydrolase_3"/>
</dbReference>
<name>A0A0G2J710_9EURO</name>
<dbReference type="Gene3D" id="3.40.50.1820">
    <property type="entry name" value="alpha/beta hydrolase"/>
    <property type="match status" value="1"/>
</dbReference>
<evidence type="ECO:0000259" key="4">
    <source>
        <dbReference type="Pfam" id="PF07859"/>
    </source>
</evidence>
<accession>A0A0G2J710</accession>
<dbReference type="OrthoDB" id="2152029at2759"/>
<dbReference type="Proteomes" id="UP000034164">
    <property type="component" value="Unassembled WGS sequence"/>
</dbReference>
<evidence type="ECO:0000256" key="1">
    <source>
        <dbReference type="ARBA" id="ARBA00010515"/>
    </source>
</evidence>
<evidence type="ECO:0000256" key="2">
    <source>
        <dbReference type="ARBA" id="ARBA00022801"/>
    </source>
</evidence>
<keyword evidence="2" id="KW-0378">Hydrolase</keyword>
<dbReference type="Pfam" id="PF07859">
    <property type="entry name" value="Abhydrolase_3"/>
    <property type="match status" value="1"/>
</dbReference>
<reference evidence="6" key="1">
    <citation type="journal article" date="2015" name="PLoS Genet.">
        <title>The dynamic genome and transcriptome of the human fungal pathogen Blastomyces and close relative Emmonsia.</title>
        <authorList>
            <person name="Munoz J.F."/>
            <person name="Gauthier G.M."/>
            <person name="Desjardins C.A."/>
            <person name="Gallo J.E."/>
            <person name="Holder J."/>
            <person name="Sullivan T.D."/>
            <person name="Marty A.J."/>
            <person name="Carmen J.C."/>
            <person name="Chen Z."/>
            <person name="Ding L."/>
            <person name="Gujja S."/>
            <person name="Magrini V."/>
            <person name="Misas E."/>
            <person name="Mitreva M."/>
            <person name="Priest M."/>
            <person name="Saif S."/>
            <person name="Whiston E.A."/>
            <person name="Young S."/>
            <person name="Zeng Q."/>
            <person name="Goldman W.E."/>
            <person name="Mardis E.R."/>
            <person name="Taylor J.W."/>
            <person name="McEwen J.G."/>
            <person name="Clay O.K."/>
            <person name="Klein B.S."/>
            <person name="Cuomo C.A."/>
        </authorList>
    </citation>
    <scope>NUCLEOTIDE SEQUENCE [LARGE SCALE GENOMIC DNA]</scope>
    <source>
        <strain evidence="6">UAMH 3008</strain>
    </source>
</reference>
<proteinExistence type="inferred from homology"/>
<comment type="similarity">
    <text evidence="1">Belongs to the 'GDXG' lipolytic enzyme family.</text>
</comment>
<gene>
    <name evidence="5" type="ORF">EMCG_04855</name>
</gene>
<dbReference type="VEuPathDB" id="FungiDB:EMCG_04855"/>